<comment type="similarity">
    <text evidence="2 6">Belongs to the peptidase S26 family.</text>
</comment>
<dbReference type="NCBIfam" id="TIGR02227">
    <property type="entry name" value="sigpep_I_bact"/>
    <property type="match status" value="1"/>
</dbReference>
<keyword evidence="6" id="KW-0645">Protease</keyword>
<proteinExistence type="inferred from homology"/>
<comment type="caution">
    <text evidence="8">The sequence shown here is derived from an EMBL/GenBank/DDBJ whole genome shotgun (WGS) entry which is preliminary data.</text>
</comment>
<dbReference type="PROSITE" id="PS00760">
    <property type="entry name" value="SPASE_I_2"/>
    <property type="match status" value="1"/>
</dbReference>
<feature type="active site" evidence="5">
    <location>
        <position position="110"/>
    </location>
</feature>
<accession>A0A841I257</accession>
<evidence type="ECO:0000313" key="9">
    <source>
        <dbReference type="Proteomes" id="UP000569951"/>
    </source>
</evidence>
<dbReference type="GO" id="GO:0006465">
    <property type="term" value="P:signal peptide processing"/>
    <property type="evidence" value="ECO:0007669"/>
    <property type="project" value="InterPro"/>
</dbReference>
<feature type="transmembrane region" description="Helical" evidence="6">
    <location>
        <begin position="28"/>
        <end position="45"/>
    </location>
</feature>
<dbReference type="InterPro" id="IPR019533">
    <property type="entry name" value="Peptidase_S26"/>
</dbReference>
<dbReference type="Proteomes" id="UP000569951">
    <property type="component" value="Unassembled WGS sequence"/>
</dbReference>
<dbReference type="RefSeq" id="WP_183987892.1">
    <property type="nucleotide sequence ID" value="NZ_JACHHG010000009.1"/>
</dbReference>
<evidence type="ECO:0000256" key="6">
    <source>
        <dbReference type="RuleBase" id="RU362042"/>
    </source>
</evidence>
<organism evidence="8 9">
    <name type="scientific">Deinobacterium chartae</name>
    <dbReference type="NCBI Taxonomy" id="521158"/>
    <lineage>
        <taxon>Bacteria</taxon>
        <taxon>Thermotogati</taxon>
        <taxon>Deinococcota</taxon>
        <taxon>Deinococci</taxon>
        <taxon>Deinococcales</taxon>
        <taxon>Deinococcaceae</taxon>
        <taxon>Deinobacterium</taxon>
    </lineage>
</organism>
<name>A0A841I257_9DEIO</name>
<dbReference type="InterPro" id="IPR036286">
    <property type="entry name" value="LexA/Signal_pep-like_sf"/>
</dbReference>
<dbReference type="Pfam" id="PF10502">
    <property type="entry name" value="Peptidase_S26"/>
    <property type="match status" value="1"/>
</dbReference>
<evidence type="ECO:0000256" key="1">
    <source>
        <dbReference type="ARBA" id="ARBA00000677"/>
    </source>
</evidence>
<dbReference type="GO" id="GO:0004252">
    <property type="term" value="F:serine-type endopeptidase activity"/>
    <property type="evidence" value="ECO:0007669"/>
    <property type="project" value="InterPro"/>
</dbReference>
<sequence>MPEKTAAQAPESFFSKFWREIVRPYGEAILFAILITTFVFTLVGVEGNSMLPSLRSGERMFIPKYEIWLHRMGIGSFQRGDVVVFKPPVGSPNANASFFGLWDYQPFFVKRIVGLPGDRVRIEAGNVFVNDHPLDQSFTTDYWQQQGCWDTGSDLANSVRPSFDAEPVREITVPAGEYFVMGDNRSEGGSEDSRLIGTIPLNRIAGRAVAIVWPVVRKQDASGGCQGAPTLSGETQLNWRLLQRPAGFQAIPNP</sequence>
<dbReference type="EC" id="3.4.21.89" evidence="3 6"/>
<dbReference type="Gene3D" id="2.10.109.10">
    <property type="entry name" value="Umud Fragment, subunit A"/>
    <property type="match status" value="1"/>
</dbReference>
<keyword evidence="6" id="KW-0812">Transmembrane</keyword>
<dbReference type="PANTHER" id="PTHR43390">
    <property type="entry name" value="SIGNAL PEPTIDASE I"/>
    <property type="match status" value="1"/>
</dbReference>
<dbReference type="EMBL" id="JACHHG010000009">
    <property type="protein sequence ID" value="MBB6099146.1"/>
    <property type="molecule type" value="Genomic_DNA"/>
</dbReference>
<dbReference type="PRINTS" id="PR00727">
    <property type="entry name" value="LEADERPTASE"/>
</dbReference>
<protein>
    <recommendedName>
        <fullName evidence="3 6">Signal peptidase I</fullName>
        <ecNumber evidence="3 6">3.4.21.89</ecNumber>
    </recommendedName>
</protein>
<comment type="catalytic activity">
    <reaction evidence="1 6">
        <text>Cleavage of hydrophobic, N-terminal signal or leader sequences from secreted and periplasmic proteins.</text>
        <dbReference type="EC" id="3.4.21.89"/>
    </reaction>
</comment>
<evidence type="ECO:0000256" key="3">
    <source>
        <dbReference type="ARBA" id="ARBA00013208"/>
    </source>
</evidence>
<feature type="domain" description="Peptidase S26" evidence="7">
    <location>
        <begin position="19"/>
        <end position="213"/>
    </location>
</feature>
<gene>
    <name evidence="8" type="ORF">HNR42_002582</name>
</gene>
<dbReference type="InterPro" id="IPR000223">
    <property type="entry name" value="Pept_S26A_signal_pept_1"/>
</dbReference>
<dbReference type="AlphaFoldDB" id="A0A841I257"/>
<keyword evidence="4 6" id="KW-0378">Hydrolase</keyword>
<evidence type="ECO:0000256" key="5">
    <source>
        <dbReference type="PIRSR" id="PIRSR600223-1"/>
    </source>
</evidence>
<reference evidence="8 9" key="1">
    <citation type="submission" date="2020-08" db="EMBL/GenBank/DDBJ databases">
        <title>Genomic Encyclopedia of Type Strains, Phase IV (KMG-IV): sequencing the most valuable type-strain genomes for metagenomic binning, comparative biology and taxonomic classification.</title>
        <authorList>
            <person name="Goeker M."/>
        </authorList>
    </citation>
    <scope>NUCLEOTIDE SEQUENCE [LARGE SCALE GENOMIC DNA]</scope>
    <source>
        <strain evidence="8 9">DSM 21458</strain>
    </source>
</reference>
<evidence type="ECO:0000259" key="7">
    <source>
        <dbReference type="Pfam" id="PF10502"/>
    </source>
</evidence>
<keyword evidence="6" id="KW-0472">Membrane</keyword>
<dbReference type="SUPFAM" id="SSF51306">
    <property type="entry name" value="LexA/Signal peptidase"/>
    <property type="match status" value="1"/>
</dbReference>
<dbReference type="CDD" id="cd06530">
    <property type="entry name" value="S26_SPase_I"/>
    <property type="match status" value="1"/>
</dbReference>
<evidence type="ECO:0000256" key="4">
    <source>
        <dbReference type="ARBA" id="ARBA00022801"/>
    </source>
</evidence>
<evidence type="ECO:0000256" key="2">
    <source>
        <dbReference type="ARBA" id="ARBA00009370"/>
    </source>
</evidence>
<dbReference type="GO" id="GO:0009003">
    <property type="term" value="F:signal peptidase activity"/>
    <property type="evidence" value="ECO:0007669"/>
    <property type="project" value="UniProtKB-EC"/>
</dbReference>
<dbReference type="InterPro" id="IPR019757">
    <property type="entry name" value="Pept_S26A_signal_pept_1_Lys-AS"/>
</dbReference>
<evidence type="ECO:0000313" key="8">
    <source>
        <dbReference type="EMBL" id="MBB6099146.1"/>
    </source>
</evidence>
<feature type="active site" evidence="5">
    <location>
        <position position="49"/>
    </location>
</feature>
<comment type="subcellular location">
    <subcellularLocation>
        <location evidence="6">Membrane</location>
        <topology evidence="6">Single-pass type II membrane protein</topology>
    </subcellularLocation>
</comment>
<dbReference type="GO" id="GO:0016020">
    <property type="term" value="C:membrane"/>
    <property type="evidence" value="ECO:0007669"/>
    <property type="project" value="UniProtKB-SubCell"/>
</dbReference>
<keyword evidence="6" id="KW-1133">Transmembrane helix</keyword>
<dbReference type="PANTHER" id="PTHR43390:SF1">
    <property type="entry name" value="CHLOROPLAST PROCESSING PEPTIDASE"/>
    <property type="match status" value="1"/>
</dbReference>
<keyword evidence="9" id="KW-1185">Reference proteome</keyword>